<dbReference type="AlphaFoldDB" id="A0A1H6ZAN6"/>
<keyword evidence="2" id="KW-0812">Transmembrane</keyword>
<evidence type="ECO:0000256" key="1">
    <source>
        <dbReference type="SAM" id="MobiDB-lite"/>
    </source>
</evidence>
<protein>
    <submittedName>
        <fullName evidence="3">Putative Holin-X, holin superfamily III</fullName>
    </submittedName>
</protein>
<evidence type="ECO:0000256" key="2">
    <source>
        <dbReference type="SAM" id="Phobius"/>
    </source>
</evidence>
<keyword evidence="2" id="KW-1133">Transmembrane helix</keyword>
<dbReference type="Pfam" id="PF07332">
    <property type="entry name" value="Phage_holin_3_6"/>
    <property type="match status" value="1"/>
</dbReference>
<proteinExistence type="predicted"/>
<evidence type="ECO:0000313" key="3">
    <source>
        <dbReference type="EMBL" id="SEJ50623.1"/>
    </source>
</evidence>
<feature type="transmembrane region" description="Helical" evidence="2">
    <location>
        <begin position="95"/>
        <end position="116"/>
    </location>
</feature>
<feature type="region of interest" description="Disordered" evidence="1">
    <location>
        <begin position="1"/>
        <end position="24"/>
    </location>
</feature>
<dbReference type="InterPro" id="IPR009937">
    <property type="entry name" value="Phage_holin_3_6"/>
</dbReference>
<accession>A0A1H6ZAN6</accession>
<keyword evidence="2" id="KW-0472">Membrane</keyword>
<keyword evidence="4" id="KW-1185">Reference proteome</keyword>
<dbReference type="RefSeq" id="WP_091340313.1">
    <property type="nucleotide sequence ID" value="NZ_FNYC01000010.1"/>
</dbReference>
<gene>
    <name evidence="3" type="ORF">SAMN04487997_0030</name>
</gene>
<name>A0A1H6ZAN6_9GAMM</name>
<dbReference type="EMBL" id="FNYC01000010">
    <property type="protein sequence ID" value="SEJ50623.1"/>
    <property type="molecule type" value="Genomic_DNA"/>
</dbReference>
<organism evidence="3 4">
    <name type="scientific">Frateuria terrea</name>
    <dbReference type="NCBI Taxonomy" id="529704"/>
    <lineage>
        <taxon>Bacteria</taxon>
        <taxon>Pseudomonadati</taxon>
        <taxon>Pseudomonadota</taxon>
        <taxon>Gammaproteobacteria</taxon>
        <taxon>Lysobacterales</taxon>
        <taxon>Rhodanobacteraceae</taxon>
        <taxon>Frateuria</taxon>
    </lineage>
</organism>
<feature type="compositionally biased region" description="Polar residues" evidence="1">
    <location>
        <begin position="1"/>
        <end position="10"/>
    </location>
</feature>
<evidence type="ECO:0000313" key="4">
    <source>
        <dbReference type="Proteomes" id="UP000199420"/>
    </source>
</evidence>
<dbReference type="STRING" id="529704.SAMN02927913_0030"/>
<feature type="transmembrane region" description="Helical" evidence="2">
    <location>
        <begin position="64"/>
        <end position="89"/>
    </location>
</feature>
<dbReference type="Proteomes" id="UP000199420">
    <property type="component" value="Unassembled WGS sequence"/>
</dbReference>
<dbReference type="OrthoDB" id="7031914at2"/>
<sequence length="149" mass="15798">MSKSYEQPQNFDGRPLRAVSSTREDDNSIGGLLRQLAHEIPMLFTKELALAKAEMRENLRATKAGVAAVATGGAVMLAGLVILLMAGVYGLATVLPAWLSALIVGAAALIVGWIMVSAGKKQFEPGSLKPDHTLHSLHKDADAIRGRTP</sequence>
<reference evidence="3 4" key="1">
    <citation type="submission" date="2016-10" db="EMBL/GenBank/DDBJ databases">
        <authorList>
            <person name="de Groot N.N."/>
        </authorList>
    </citation>
    <scope>NUCLEOTIDE SEQUENCE [LARGE SCALE GENOMIC DNA]</scope>
    <source>
        <strain evidence="3 4">DSM 26515</strain>
    </source>
</reference>